<dbReference type="Pfam" id="PF12146">
    <property type="entry name" value="Hydrolase_4"/>
    <property type="match status" value="1"/>
</dbReference>
<dbReference type="EMBL" id="CP000155">
    <property type="protein sequence ID" value="ABC30076.1"/>
    <property type="molecule type" value="Genomic_DNA"/>
</dbReference>
<sequence>MTRIKNSALSSASLRALMRFLISFVAFLSLASCQKLKESPEFTASSHLPQYGYQSNFEDYVAETKAWLLENRAFKTEDRLSELEANLPFEMAPRRPNNKSVLLVHGLGDSPFSFIDIASHLVTQGYFVRAILLPGHGSKVADLNLATLEGWKATLQHHIALLKARSDEVWLGGFSTGANLVTSAAYDDEKIAGLILFSPAFEARSRLLVFSKYVKYFITWADQDEESNYLRYNSLPMHAAAMFYETVLDVREKMNDSGFARPVFILASANDSIIDTQYLRDRFGRTFTHPGSRLIWQGDDIADRDPRILTYNMHLPELRIANGSHMGVLFAPENPEYGVNGKLRICDNGQSQGNQILCESGAETWRTAYGGDGSDNATSRLTFNPYFAEHMEVLDRVMASDSDGARVVESD</sequence>
<keyword evidence="3" id="KW-1185">Reference proteome</keyword>
<name>Q2SGZ8_HAHCH</name>
<dbReference type="STRING" id="349521.HCH_03321"/>
<evidence type="ECO:0000313" key="2">
    <source>
        <dbReference type="EMBL" id="ABC30076.1"/>
    </source>
</evidence>
<accession>Q2SGZ8</accession>
<proteinExistence type="predicted"/>
<dbReference type="SUPFAM" id="SSF53474">
    <property type="entry name" value="alpha/beta-Hydrolases"/>
    <property type="match status" value="1"/>
</dbReference>
<reference evidence="2 3" key="1">
    <citation type="journal article" date="2005" name="Nucleic Acids Res.">
        <title>Genomic blueprint of Hahella chejuensis, a marine microbe producing an algicidal agent.</title>
        <authorList>
            <person name="Jeong H."/>
            <person name="Yim J.H."/>
            <person name="Lee C."/>
            <person name="Choi S.-H."/>
            <person name="Park Y.K."/>
            <person name="Yoon S.H."/>
            <person name="Hur C.-G."/>
            <person name="Kang H.-Y."/>
            <person name="Kim D."/>
            <person name="Lee H.H."/>
            <person name="Park K.H."/>
            <person name="Park S.-H."/>
            <person name="Park H.-S."/>
            <person name="Lee H.K."/>
            <person name="Oh T.K."/>
            <person name="Kim J.F."/>
        </authorList>
    </citation>
    <scope>NUCLEOTIDE SEQUENCE [LARGE SCALE GENOMIC DNA]</scope>
    <source>
        <strain evidence="2 3">KCTC 2396</strain>
    </source>
</reference>
<feature type="domain" description="Serine aminopeptidase S33" evidence="1">
    <location>
        <begin position="97"/>
        <end position="216"/>
    </location>
</feature>
<gene>
    <name evidence="2" type="ordered locus">HCH_03321</name>
</gene>
<protein>
    <submittedName>
        <fullName evidence="2">Putative esterase/lipase</fullName>
    </submittedName>
</protein>
<organism evidence="2 3">
    <name type="scientific">Hahella chejuensis (strain KCTC 2396)</name>
    <dbReference type="NCBI Taxonomy" id="349521"/>
    <lineage>
        <taxon>Bacteria</taxon>
        <taxon>Pseudomonadati</taxon>
        <taxon>Pseudomonadota</taxon>
        <taxon>Gammaproteobacteria</taxon>
        <taxon>Oceanospirillales</taxon>
        <taxon>Hahellaceae</taxon>
        <taxon>Hahella</taxon>
    </lineage>
</organism>
<dbReference type="KEGG" id="hch:HCH_03321"/>
<dbReference type="ESTHER" id="hahch-q2sgz8">
    <property type="family name" value="Bacterial_lip_FamI.8"/>
</dbReference>
<evidence type="ECO:0000259" key="1">
    <source>
        <dbReference type="Pfam" id="PF12146"/>
    </source>
</evidence>
<dbReference type="InterPro" id="IPR022742">
    <property type="entry name" value="Hydrolase_4"/>
</dbReference>
<dbReference type="HOGENOM" id="CLU_048269_0_0_6"/>
<dbReference type="Gene3D" id="3.40.50.1820">
    <property type="entry name" value="alpha/beta hydrolase"/>
    <property type="match status" value="1"/>
</dbReference>
<dbReference type="InterPro" id="IPR029058">
    <property type="entry name" value="AB_hydrolase_fold"/>
</dbReference>
<dbReference type="eggNOG" id="COG1647">
    <property type="taxonomic scope" value="Bacteria"/>
</dbReference>
<dbReference type="AlphaFoldDB" id="Q2SGZ8"/>
<dbReference type="PROSITE" id="PS51257">
    <property type="entry name" value="PROKAR_LIPOPROTEIN"/>
    <property type="match status" value="1"/>
</dbReference>
<evidence type="ECO:0000313" key="3">
    <source>
        <dbReference type="Proteomes" id="UP000000238"/>
    </source>
</evidence>
<dbReference type="Proteomes" id="UP000000238">
    <property type="component" value="Chromosome"/>
</dbReference>